<evidence type="ECO:0000259" key="5">
    <source>
        <dbReference type="PROSITE" id="PS51005"/>
    </source>
</evidence>
<keyword evidence="3" id="KW-0804">Transcription</keyword>
<dbReference type="InterPro" id="IPR036093">
    <property type="entry name" value="NAC_dom_sf"/>
</dbReference>
<comment type="caution">
    <text evidence="6">The sequence shown here is derived from an EMBL/GenBank/DDBJ whole genome shotgun (WGS) entry which is preliminary data.</text>
</comment>
<evidence type="ECO:0000313" key="7">
    <source>
        <dbReference type="Proteomes" id="UP001370490"/>
    </source>
</evidence>
<organism evidence="6 7">
    <name type="scientific">Dillenia turbinata</name>
    <dbReference type="NCBI Taxonomy" id="194707"/>
    <lineage>
        <taxon>Eukaryota</taxon>
        <taxon>Viridiplantae</taxon>
        <taxon>Streptophyta</taxon>
        <taxon>Embryophyta</taxon>
        <taxon>Tracheophyta</taxon>
        <taxon>Spermatophyta</taxon>
        <taxon>Magnoliopsida</taxon>
        <taxon>eudicotyledons</taxon>
        <taxon>Gunneridae</taxon>
        <taxon>Pentapetalae</taxon>
        <taxon>Dilleniales</taxon>
        <taxon>Dilleniaceae</taxon>
        <taxon>Dillenia</taxon>
    </lineage>
</organism>
<dbReference type="Gene3D" id="2.170.150.80">
    <property type="entry name" value="NAC domain"/>
    <property type="match status" value="1"/>
</dbReference>
<dbReference type="InterPro" id="IPR044799">
    <property type="entry name" value="SOG1-like"/>
</dbReference>
<protein>
    <submittedName>
        <fullName evidence="6">NAC domain</fullName>
    </submittedName>
</protein>
<dbReference type="PANTHER" id="PTHR31079">
    <property type="entry name" value="NAC DOMAIN-CONTAINING PROTEIN 73"/>
    <property type="match status" value="1"/>
</dbReference>
<gene>
    <name evidence="6" type="ORF">RJ641_022668</name>
</gene>
<dbReference type="GO" id="GO:0000976">
    <property type="term" value="F:transcription cis-regulatory region binding"/>
    <property type="evidence" value="ECO:0007669"/>
    <property type="project" value="TreeGrafter"/>
</dbReference>
<dbReference type="InterPro" id="IPR003441">
    <property type="entry name" value="NAC-dom"/>
</dbReference>
<dbReference type="GO" id="GO:0003700">
    <property type="term" value="F:DNA-binding transcription factor activity"/>
    <property type="evidence" value="ECO:0007669"/>
    <property type="project" value="InterPro"/>
</dbReference>
<dbReference type="Pfam" id="PF02365">
    <property type="entry name" value="NAM"/>
    <property type="match status" value="1"/>
</dbReference>
<dbReference type="GO" id="GO:0005634">
    <property type="term" value="C:nucleus"/>
    <property type="evidence" value="ECO:0007669"/>
    <property type="project" value="TreeGrafter"/>
</dbReference>
<dbReference type="PANTHER" id="PTHR31079:SF2">
    <property type="entry name" value="NAC DOMAIN CONTAINING PROTEIN 44-RELATED"/>
    <property type="match status" value="1"/>
</dbReference>
<evidence type="ECO:0000313" key="6">
    <source>
        <dbReference type="EMBL" id="KAK6913067.1"/>
    </source>
</evidence>
<dbReference type="FunFam" id="2.170.150.80:FF:000009">
    <property type="entry name" value="NAC domain-containing protein 8"/>
    <property type="match status" value="1"/>
</dbReference>
<evidence type="ECO:0000256" key="4">
    <source>
        <dbReference type="ARBA" id="ARBA00023242"/>
    </source>
</evidence>
<keyword evidence="2" id="KW-0238">DNA-binding</keyword>
<evidence type="ECO:0000256" key="1">
    <source>
        <dbReference type="ARBA" id="ARBA00023015"/>
    </source>
</evidence>
<evidence type="ECO:0000256" key="2">
    <source>
        <dbReference type="ARBA" id="ARBA00023125"/>
    </source>
</evidence>
<evidence type="ECO:0000256" key="3">
    <source>
        <dbReference type="ARBA" id="ARBA00023163"/>
    </source>
</evidence>
<proteinExistence type="predicted"/>
<reference evidence="6 7" key="1">
    <citation type="submission" date="2023-12" db="EMBL/GenBank/DDBJ databases">
        <title>A high-quality genome assembly for Dillenia turbinata (Dilleniales).</title>
        <authorList>
            <person name="Chanderbali A."/>
        </authorList>
    </citation>
    <scope>NUCLEOTIDE SEQUENCE [LARGE SCALE GENOMIC DNA]</scope>
    <source>
        <strain evidence="6">LSX21</strain>
        <tissue evidence="6">Leaf</tissue>
    </source>
</reference>
<dbReference type="EMBL" id="JBAMMX010000027">
    <property type="protein sequence ID" value="KAK6913067.1"/>
    <property type="molecule type" value="Genomic_DNA"/>
</dbReference>
<dbReference type="PROSITE" id="PS51005">
    <property type="entry name" value="NAC"/>
    <property type="match status" value="1"/>
</dbReference>
<dbReference type="Proteomes" id="UP001370490">
    <property type="component" value="Unassembled WGS sequence"/>
</dbReference>
<name>A0AAN8YUH0_9MAGN</name>
<dbReference type="AlphaFoldDB" id="A0AAN8YUH0"/>
<accession>A0AAN8YUH0</accession>
<dbReference type="SUPFAM" id="SSF101941">
    <property type="entry name" value="NAC domain"/>
    <property type="match status" value="1"/>
</dbReference>
<sequence>MMFLTNASWHCRAWLIDKRSFARKVKNPSLCSANEIKDSGAARECPKCHHLIDNSDVLDVLPGLPAGVKFDPSDVEILEHLASKCGSGSLKPHMFIDEFIPTLEGYEGICYTHPENLPGAKKDGSSIHFFHRTTNAYANGQRKRRKIQSKERVRWHKTGKTRPIMENGVQKGYKKIMVLREGSKKGSKTAKSNWVLHQYHLGVDEKEKDGEYVVSKISYQPDKIDNIDIPVESDMMTLKTSLRTPKTITPDPPRRAKLVMLGCISADNMTPSPAQESEFMPEPSCPPHSAAPIEDNGGCSAWWAGESQPVDQPGLNGIDDQLLRKETFDCYASINSGLNEIPYPSFPHDTSDPFSGNQNAPCGVSDLDNIELDTPPDFKLADLQFCSQDSVLSWLDRL</sequence>
<keyword evidence="1" id="KW-0805">Transcription regulation</keyword>
<keyword evidence="7" id="KW-1185">Reference proteome</keyword>
<feature type="domain" description="NAC" evidence="5">
    <location>
        <begin position="64"/>
        <end position="220"/>
    </location>
</feature>
<keyword evidence="4" id="KW-0539">Nucleus</keyword>